<dbReference type="PANTHER" id="PTHR43245">
    <property type="entry name" value="BIFUNCTIONAL POLYMYXIN RESISTANCE PROTEIN ARNA"/>
    <property type="match status" value="1"/>
</dbReference>
<proteinExistence type="inferred from homology"/>
<gene>
    <name evidence="5" type="ORF">DMC30DRAFT_38569</name>
</gene>
<feature type="domain" description="3-beta hydroxysteroid dehydrogenase/isomerase" evidence="4">
    <location>
        <begin position="16"/>
        <end position="239"/>
    </location>
</feature>
<protein>
    <recommendedName>
        <fullName evidence="4">3-beta hydroxysteroid dehydrogenase/isomerase domain-containing protein</fullName>
    </recommendedName>
</protein>
<feature type="region of interest" description="Disordered" evidence="3">
    <location>
        <begin position="259"/>
        <end position="281"/>
    </location>
</feature>
<reference evidence="5 6" key="1">
    <citation type="submission" date="2019-03" db="EMBL/GenBank/DDBJ databases">
        <title>Rhodosporidium diobovatum UCD-FST 08-225 genome sequencing, assembly, and annotation.</title>
        <authorList>
            <person name="Fakankun I.U."/>
            <person name="Fristensky B."/>
            <person name="Levin D.B."/>
        </authorList>
    </citation>
    <scope>NUCLEOTIDE SEQUENCE [LARGE SCALE GENOMIC DNA]</scope>
    <source>
        <strain evidence="5 6">UCD-FST 08-225</strain>
    </source>
</reference>
<dbReference type="PANTHER" id="PTHR43245:SF51">
    <property type="entry name" value="SHORT CHAIN DEHYDROGENASE_REDUCTASE FAMILY 42E, MEMBER 2"/>
    <property type="match status" value="1"/>
</dbReference>
<dbReference type="Proteomes" id="UP000311382">
    <property type="component" value="Unassembled WGS sequence"/>
</dbReference>
<keyword evidence="2" id="KW-0560">Oxidoreductase</keyword>
<evidence type="ECO:0000259" key="4">
    <source>
        <dbReference type="Pfam" id="PF01073"/>
    </source>
</evidence>
<dbReference type="Pfam" id="PF01073">
    <property type="entry name" value="3Beta_HSD"/>
    <property type="match status" value="1"/>
</dbReference>
<dbReference type="InterPro" id="IPR050177">
    <property type="entry name" value="Lipid_A_modif_metabolic_enz"/>
</dbReference>
<name>A0A5C5FPP1_9BASI</name>
<dbReference type="EMBL" id="SOZI01000123">
    <property type="protein sequence ID" value="TNY18760.1"/>
    <property type="molecule type" value="Genomic_DNA"/>
</dbReference>
<dbReference type="InterPro" id="IPR002225">
    <property type="entry name" value="3Beta_OHSteriod_DH/Estase"/>
</dbReference>
<accession>A0A5C5FPP1</accession>
<dbReference type="InterPro" id="IPR036291">
    <property type="entry name" value="NAD(P)-bd_dom_sf"/>
</dbReference>
<dbReference type="SUPFAM" id="SSF51735">
    <property type="entry name" value="NAD(P)-binding Rossmann-fold domains"/>
    <property type="match status" value="1"/>
</dbReference>
<organism evidence="5 6">
    <name type="scientific">Rhodotorula diobovata</name>
    <dbReference type="NCBI Taxonomy" id="5288"/>
    <lineage>
        <taxon>Eukaryota</taxon>
        <taxon>Fungi</taxon>
        <taxon>Dikarya</taxon>
        <taxon>Basidiomycota</taxon>
        <taxon>Pucciniomycotina</taxon>
        <taxon>Microbotryomycetes</taxon>
        <taxon>Sporidiobolales</taxon>
        <taxon>Sporidiobolaceae</taxon>
        <taxon>Rhodotorula</taxon>
    </lineage>
</organism>
<evidence type="ECO:0000256" key="3">
    <source>
        <dbReference type="SAM" id="MobiDB-lite"/>
    </source>
</evidence>
<evidence type="ECO:0000256" key="1">
    <source>
        <dbReference type="ARBA" id="ARBA00009219"/>
    </source>
</evidence>
<dbReference type="GO" id="GO:0016616">
    <property type="term" value="F:oxidoreductase activity, acting on the CH-OH group of donors, NAD or NADP as acceptor"/>
    <property type="evidence" value="ECO:0007669"/>
    <property type="project" value="InterPro"/>
</dbReference>
<sequence length="439" mass="48238">MPSPTQFTPPPEESYAVIGGEGFVGGALVDALVASHGPSRVASLGLTQRRFSPDGYRFFRTDITSFESVAAALEHSGATTVFHTASPHASATAEVWRRVNVEGTEAVVRACREAPGVRKLVLTSSMTVVYESGVALKNVDERLPRIETEEKVATYAGTKAKAEELVLDANGKDGLLTCALRLGGIIGPGDRQVLPGWIGVYKAGQSVFQMGDNVHLFDFVTLKNVVHAHLLAADKLDAPPVPASTFETRLPPVAATVGRRPLPTSHHPEPIDPLHPPPFDEPPLPASRNRWNQFYDLSTSNDEQLSVAGQAFTITNGEPVYLWSLGRAIWQAYDPQQRPKWWAPLVFPSAVGMVYATVCEWVGWAQGKRPEECGVSRAYMAYVLKDMYFDIERARRLLGYEPVESLEEGIRSGVEWYKADEERQRERAKGDGRKSLKAQ</sequence>
<evidence type="ECO:0000313" key="6">
    <source>
        <dbReference type="Proteomes" id="UP000311382"/>
    </source>
</evidence>
<comment type="caution">
    <text evidence="5">The sequence shown here is derived from an EMBL/GenBank/DDBJ whole genome shotgun (WGS) entry which is preliminary data.</text>
</comment>
<dbReference type="AlphaFoldDB" id="A0A5C5FPP1"/>
<comment type="similarity">
    <text evidence="1">Belongs to the 3-beta-HSD family.</text>
</comment>
<keyword evidence="6" id="KW-1185">Reference proteome</keyword>
<dbReference type="STRING" id="5288.A0A5C5FPP1"/>
<dbReference type="OrthoDB" id="10058185at2759"/>
<dbReference type="Gene3D" id="3.40.50.720">
    <property type="entry name" value="NAD(P)-binding Rossmann-like Domain"/>
    <property type="match status" value="2"/>
</dbReference>
<evidence type="ECO:0000313" key="5">
    <source>
        <dbReference type="EMBL" id="TNY18760.1"/>
    </source>
</evidence>
<evidence type="ECO:0000256" key="2">
    <source>
        <dbReference type="ARBA" id="ARBA00023002"/>
    </source>
</evidence>
<dbReference type="GO" id="GO:0006694">
    <property type="term" value="P:steroid biosynthetic process"/>
    <property type="evidence" value="ECO:0007669"/>
    <property type="project" value="InterPro"/>
</dbReference>